<comment type="caution">
    <text evidence="1">The sequence shown here is derived from an EMBL/GenBank/DDBJ whole genome shotgun (WGS) entry which is preliminary data.</text>
</comment>
<reference evidence="1" key="1">
    <citation type="submission" date="2022-07" db="EMBL/GenBank/DDBJ databases">
        <authorList>
            <person name="Trinca V."/>
            <person name="Uliana J.V.C."/>
            <person name="Torres T.T."/>
            <person name="Ward R.J."/>
            <person name="Monesi N."/>
        </authorList>
    </citation>
    <scope>NUCLEOTIDE SEQUENCE</scope>
    <source>
        <strain evidence="1">HSMRA1968</strain>
        <tissue evidence="1">Whole embryos</tissue>
    </source>
</reference>
<evidence type="ECO:0000313" key="1">
    <source>
        <dbReference type="EMBL" id="KAJ6640832.1"/>
    </source>
</evidence>
<accession>A0A9Q0N0Q4</accession>
<keyword evidence="2" id="KW-1185">Reference proteome</keyword>
<protein>
    <submittedName>
        <fullName evidence="1">Uncharacterized protein</fullName>
    </submittedName>
</protein>
<dbReference type="Proteomes" id="UP001151699">
    <property type="component" value="Chromosome B"/>
</dbReference>
<sequence length="258" mass="30158">MFMAAIEDFRPISSKDTRKQVLCHTDNATNKQIILRKKLKSKFKSVAQLSIEQWHRLCSSVIIIKNRRRRCTCTEEFHHQLQCNIKVLGALGNPPSRRNISQKIFFLARNNISYTEPKVEKIYEQGLFSRMVLRSHDKKTSANFIGKRDSNGLGKPALPHKILSRQVSKSLKSISPQRHVIEKISRKSRGLREPRRAQYRTRSRRLYESHLAVIWIQQRKVGSMRLVKRKRIISWDHLLENGLLCILYGEVENCGRGF</sequence>
<dbReference type="AlphaFoldDB" id="A0A9Q0N0Q4"/>
<evidence type="ECO:0000313" key="2">
    <source>
        <dbReference type="Proteomes" id="UP001151699"/>
    </source>
</evidence>
<name>A0A9Q0N0Q4_9DIPT</name>
<gene>
    <name evidence="1" type="ORF">Bhyg_05765</name>
</gene>
<organism evidence="1 2">
    <name type="scientific">Pseudolycoriella hygida</name>
    <dbReference type="NCBI Taxonomy" id="35572"/>
    <lineage>
        <taxon>Eukaryota</taxon>
        <taxon>Metazoa</taxon>
        <taxon>Ecdysozoa</taxon>
        <taxon>Arthropoda</taxon>
        <taxon>Hexapoda</taxon>
        <taxon>Insecta</taxon>
        <taxon>Pterygota</taxon>
        <taxon>Neoptera</taxon>
        <taxon>Endopterygota</taxon>
        <taxon>Diptera</taxon>
        <taxon>Nematocera</taxon>
        <taxon>Sciaroidea</taxon>
        <taxon>Sciaridae</taxon>
        <taxon>Pseudolycoriella</taxon>
    </lineage>
</organism>
<proteinExistence type="predicted"/>
<dbReference type="EMBL" id="WJQU01000002">
    <property type="protein sequence ID" value="KAJ6640832.1"/>
    <property type="molecule type" value="Genomic_DNA"/>
</dbReference>